<evidence type="ECO:0000313" key="2">
    <source>
        <dbReference type="Proteomes" id="UP001583280"/>
    </source>
</evidence>
<name>A0ABR3ZBU2_9PEZI</name>
<keyword evidence="2" id="KW-1185">Reference proteome</keyword>
<reference evidence="1 2" key="1">
    <citation type="journal article" date="2024" name="IMA Fungus">
        <title>IMA Genome - F19 : A genome assembly and annotation guide to empower mycologists, including annotated draft genome sequences of Ceratocystis pirilliformis, Diaporthe australafricana, Fusarium ophioides, Paecilomyces lecythidis, and Sporothrix stenoceras.</title>
        <authorList>
            <person name="Aylward J."/>
            <person name="Wilson A.M."/>
            <person name="Visagie C.M."/>
            <person name="Spraker J."/>
            <person name="Barnes I."/>
            <person name="Buitendag C."/>
            <person name="Ceriani C."/>
            <person name="Del Mar Angel L."/>
            <person name="du Plessis D."/>
            <person name="Fuchs T."/>
            <person name="Gasser K."/>
            <person name="Kramer D."/>
            <person name="Li W."/>
            <person name="Munsamy K."/>
            <person name="Piso A."/>
            <person name="Price J.L."/>
            <person name="Sonnekus B."/>
            <person name="Thomas C."/>
            <person name="van der Nest A."/>
            <person name="van Dijk A."/>
            <person name="van Heerden A."/>
            <person name="van Vuuren N."/>
            <person name="Yilmaz N."/>
            <person name="Duong T.A."/>
            <person name="van der Merwe N.A."/>
            <person name="Wingfield M.J."/>
            <person name="Wingfield B.D."/>
        </authorList>
    </citation>
    <scope>NUCLEOTIDE SEQUENCE [LARGE SCALE GENOMIC DNA]</scope>
    <source>
        <strain evidence="1 2">CMW 12675</strain>
    </source>
</reference>
<dbReference type="EMBL" id="JAWDJO010000040">
    <property type="protein sequence ID" value="KAL1897785.1"/>
    <property type="molecule type" value="Genomic_DNA"/>
</dbReference>
<evidence type="ECO:0000313" key="1">
    <source>
        <dbReference type="EMBL" id="KAL1897785.1"/>
    </source>
</evidence>
<proteinExistence type="predicted"/>
<gene>
    <name evidence="1" type="ORF">Cpir12675_002211</name>
</gene>
<comment type="caution">
    <text evidence="1">The sequence shown here is derived from an EMBL/GenBank/DDBJ whole genome shotgun (WGS) entry which is preliminary data.</text>
</comment>
<accession>A0ABR3ZBU2</accession>
<protein>
    <submittedName>
        <fullName evidence="1">Uncharacterized protein</fullName>
    </submittedName>
</protein>
<dbReference type="Proteomes" id="UP001583280">
    <property type="component" value="Unassembled WGS sequence"/>
</dbReference>
<sequence>MANTRRKDYEVFQKVFSILKTVLGGAIQKTLAGSELPIAFQASAWDSHPGQFRHGKRSIWKEVNPAIVKSRVNKDFFEGKEVVTQAKTAQTGSAITLTGGQGLRKEGTLELIRNYLDVSSLEKETVWEKYIVKNVPRNVHHVTGKGSEIRRTSLEDVRAEIQKAFGGELKILEFREYKDEPQVQGLRVAILNPERATRTIEPLGSERAVKKVE</sequence>
<organism evidence="1 2">
    <name type="scientific">Ceratocystis pirilliformis</name>
    <dbReference type="NCBI Taxonomy" id="259994"/>
    <lineage>
        <taxon>Eukaryota</taxon>
        <taxon>Fungi</taxon>
        <taxon>Dikarya</taxon>
        <taxon>Ascomycota</taxon>
        <taxon>Pezizomycotina</taxon>
        <taxon>Sordariomycetes</taxon>
        <taxon>Hypocreomycetidae</taxon>
        <taxon>Microascales</taxon>
        <taxon>Ceratocystidaceae</taxon>
        <taxon>Ceratocystis</taxon>
    </lineage>
</organism>